<evidence type="ECO:0000256" key="13">
    <source>
        <dbReference type="ARBA" id="ARBA00023303"/>
    </source>
</evidence>
<dbReference type="SMART" id="SM00079">
    <property type="entry name" value="PBPe"/>
    <property type="match status" value="1"/>
</dbReference>
<organism evidence="22 23">
    <name type="scientific">Branchiostoma lanceolatum</name>
    <name type="common">Common lancelet</name>
    <name type="synonym">Amphioxus lanceolatum</name>
    <dbReference type="NCBI Taxonomy" id="7740"/>
    <lineage>
        <taxon>Eukaryota</taxon>
        <taxon>Metazoa</taxon>
        <taxon>Chordata</taxon>
        <taxon>Cephalochordata</taxon>
        <taxon>Leptocardii</taxon>
        <taxon>Amphioxiformes</taxon>
        <taxon>Branchiostomatidae</taxon>
        <taxon>Branchiostoma</taxon>
    </lineage>
</organism>
<proteinExistence type="predicted"/>
<dbReference type="InterPro" id="IPR015683">
    <property type="entry name" value="Ionotropic_Glu_rcpt"/>
</dbReference>
<keyword evidence="7" id="KW-0406">Ion transport</keyword>
<evidence type="ECO:0000256" key="7">
    <source>
        <dbReference type="ARBA" id="ARBA00023065"/>
    </source>
</evidence>
<keyword evidence="10" id="KW-0325">Glycoprotein</keyword>
<evidence type="ECO:0000256" key="9">
    <source>
        <dbReference type="ARBA" id="ARBA00023170"/>
    </source>
</evidence>
<feature type="signal peptide" evidence="19">
    <location>
        <begin position="1"/>
        <end position="25"/>
    </location>
</feature>
<feature type="transmembrane region" description="Helical" evidence="18">
    <location>
        <begin position="559"/>
        <end position="579"/>
    </location>
</feature>
<dbReference type="GO" id="GO:0038023">
    <property type="term" value="F:signaling receptor activity"/>
    <property type="evidence" value="ECO:0007669"/>
    <property type="project" value="InterPro"/>
</dbReference>
<dbReference type="PANTHER" id="PTHR18966">
    <property type="entry name" value="IONOTROPIC GLUTAMATE RECEPTOR"/>
    <property type="match status" value="1"/>
</dbReference>
<keyword evidence="8 18" id="KW-0472">Membrane</keyword>
<keyword evidence="17" id="KW-1015">Disulfide bond</keyword>
<evidence type="ECO:0000256" key="3">
    <source>
        <dbReference type="ARBA" id="ARBA00022475"/>
    </source>
</evidence>
<keyword evidence="19" id="KW-0732">Signal</keyword>
<dbReference type="Gene3D" id="3.40.50.2300">
    <property type="match status" value="2"/>
</dbReference>
<evidence type="ECO:0000256" key="17">
    <source>
        <dbReference type="PIRSR" id="PIRSR601508-3"/>
    </source>
</evidence>
<evidence type="ECO:0000256" key="16">
    <source>
        <dbReference type="PIRSR" id="PIRSR601508-2"/>
    </source>
</evidence>
<evidence type="ECO:0000256" key="19">
    <source>
        <dbReference type="SAM" id="SignalP"/>
    </source>
</evidence>
<evidence type="ECO:0000256" key="5">
    <source>
        <dbReference type="ARBA" id="ARBA00022989"/>
    </source>
</evidence>
<dbReference type="GO" id="GO:0015276">
    <property type="term" value="F:ligand-gated monoatomic ion channel activity"/>
    <property type="evidence" value="ECO:0007669"/>
    <property type="project" value="InterPro"/>
</dbReference>
<evidence type="ECO:0000256" key="12">
    <source>
        <dbReference type="ARBA" id="ARBA00023286"/>
    </source>
</evidence>
<dbReference type="Gene3D" id="1.10.287.70">
    <property type="match status" value="1"/>
</dbReference>
<keyword evidence="2" id="KW-0813">Transport</keyword>
<feature type="site" description="Crucial to convey clamshell closure to channel opening" evidence="16">
    <location>
        <position position="660"/>
    </location>
</feature>
<keyword evidence="6" id="KW-0770">Synapse</keyword>
<dbReference type="GO" id="GO:0045211">
    <property type="term" value="C:postsynaptic membrane"/>
    <property type="evidence" value="ECO:0007669"/>
    <property type="project" value="UniProtKB-SubCell"/>
</dbReference>
<dbReference type="SUPFAM" id="SSF53822">
    <property type="entry name" value="Periplasmic binding protein-like I"/>
    <property type="match status" value="1"/>
</dbReference>
<evidence type="ECO:0000256" key="14">
    <source>
        <dbReference type="ARBA" id="ARBA00034100"/>
    </source>
</evidence>
<dbReference type="InterPro" id="IPR001320">
    <property type="entry name" value="Iontro_rcpt_C"/>
</dbReference>
<keyword evidence="9" id="KW-0675">Receptor</keyword>
<dbReference type="Pfam" id="PF01094">
    <property type="entry name" value="ANF_receptor"/>
    <property type="match status" value="1"/>
</dbReference>
<dbReference type="InterPro" id="IPR019594">
    <property type="entry name" value="Glu/Gly-bd"/>
</dbReference>
<dbReference type="SMART" id="SM00918">
    <property type="entry name" value="Lig_chan-Glu_bd"/>
    <property type="match status" value="1"/>
</dbReference>
<dbReference type="InterPro" id="IPR028082">
    <property type="entry name" value="Peripla_BP_I"/>
</dbReference>
<protein>
    <submittedName>
        <fullName evidence="22">GRID2 protein</fullName>
    </submittedName>
</protein>
<keyword evidence="11" id="KW-0628">Postsynaptic cell membrane</keyword>
<dbReference type="Pfam" id="PF00060">
    <property type="entry name" value="Lig_chan"/>
    <property type="match status" value="1"/>
</dbReference>
<dbReference type="FunFam" id="3.40.190.10:FF:000024">
    <property type="entry name" value="Glutamate receptor, ionotropic, delta 1"/>
    <property type="match status" value="1"/>
</dbReference>
<feature type="binding site" evidence="15">
    <location>
        <position position="517"/>
    </location>
    <ligand>
        <name>L-glutamate</name>
        <dbReference type="ChEBI" id="CHEBI:29985"/>
    </ligand>
</feature>
<dbReference type="OrthoDB" id="5984008at2759"/>
<dbReference type="Pfam" id="PF10613">
    <property type="entry name" value="Lig_chan-Glu_bd"/>
    <property type="match status" value="1"/>
</dbReference>
<dbReference type="SUPFAM" id="SSF53850">
    <property type="entry name" value="Periplasmic binding protein-like II"/>
    <property type="match status" value="1"/>
</dbReference>
<evidence type="ECO:0000256" key="6">
    <source>
        <dbReference type="ARBA" id="ARBA00023018"/>
    </source>
</evidence>
<keyword evidence="12" id="KW-1071">Ligand-gated ion channel</keyword>
<feature type="transmembrane region" description="Helical" evidence="18">
    <location>
        <begin position="818"/>
        <end position="842"/>
    </location>
</feature>
<reference evidence="22" key="1">
    <citation type="submission" date="2022-01" db="EMBL/GenBank/DDBJ databases">
        <authorList>
            <person name="Braso-Vives M."/>
        </authorList>
    </citation>
    <scope>NUCLEOTIDE SEQUENCE</scope>
</reference>
<evidence type="ECO:0000256" key="10">
    <source>
        <dbReference type="ARBA" id="ARBA00023180"/>
    </source>
</evidence>
<keyword evidence="3" id="KW-1003">Cell membrane</keyword>
<gene>
    <name evidence="22" type="primary">GRID2</name>
    <name evidence="22" type="ORF">BLAG_LOCUS8482</name>
</gene>
<keyword evidence="5 18" id="KW-1133">Transmembrane helix</keyword>
<keyword evidence="23" id="KW-1185">Reference proteome</keyword>
<evidence type="ECO:0000256" key="18">
    <source>
        <dbReference type="SAM" id="Phobius"/>
    </source>
</evidence>
<evidence type="ECO:0000256" key="15">
    <source>
        <dbReference type="PIRSR" id="PIRSR601508-1"/>
    </source>
</evidence>
<sequence>MKTHGLPATLFVLAFFGNLLQATNGYPDKVTIGAFFEEPTTAEETAFKYAVDQINRNSSILPGVKLLYKKEVMDRSNPFLATIKVCSLMTSQIAALVSITSQSTNSVLQSMTNTMTLPHLYVPRPSCNCKVLEPKGYSMSMRPRQSQLDQALLTLIKQQHWRSIVLIYDESYDFERLQTLIIEGTNHEWDMLILRVSSKDVLNSKDFRKKLRSIDERNFRYNNVVVLCSPDTTVEVLYQANEMHMVGNQYLWVIANEEISDRHLDSINITTGMITGIRKRIQTDGYHLNGFLTHLQKMHPGYSLSFVLPTLQDFPLSAAYSYDAVWALARTFDILIKERNWTAATPLICHKPTPWLGGKNLLGSLRKNNMSGLNGPVHFNNEGYNDNAEMELLSLTTNDENITKFWAIGTWNVQGGLNLTEPAFTREIHSFENTTLTVVTLTEKPFIFKDIPEDGPPAFRGFLIDVLNELKTQLKFSYTIFETPDQKYGAKKEDGEWNGMVGQLVQKRAHIAVSALTITSEREDVVDFTKPYMDYGATILLRKPEQKYNVFAFLEPFNFQVWACILGSILIVGFILYILNRISPYSSFGTDEPDADAFNLSNSVWFAYGSLVQQGGESNPRASSGRMLSGFWWFFTLIMISTYTANLAAFLTVTRMDTPVRSVDDLAAQTTMPYGTVEDSSLYTFFKTSKIGVYERMWDFMNNSNTFVNTVEAGYDKVLSEMYAFIWENPSLDYLKLTNCDYTTIGRPFNMKGYGIALQEGMSLRDQLSISILKMQESGKMDELKSKWWPSENAKCPAESSSQKSKASELGLNSLAGVFYVLALGVGISIVIVLIEIIWWLLRGEGKLKRPKPELAMHRKWLMSVFQKNDKIVLEEVERIEIKHIPNDSTSSNGKRKIWTHVGNSV</sequence>
<evidence type="ECO:0000256" key="1">
    <source>
        <dbReference type="ARBA" id="ARBA00004651"/>
    </source>
</evidence>
<feature type="binding site" evidence="15">
    <location>
        <position position="728"/>
    </location>
    <ligand>
        <name>L-glutamate</name>
        <dbReference type="ChEBI" id="CHEBI:29985"/>
    </ligand>
</feature>
<feature type="binding site" evidence="15">
    <location>
        <position position="522"/>
    </location>
    <ligand>
        <name>L-glutamate</name>
        <dbReference type="ChEBI" id="CHEBI:29985"/>
    </ligand>
</feature>
<evidence type="ECO:0000259" key="20">
    <source>
        <dbReference type="SMART" id="SM00079"/>
    </source>
</evidence>
<dbReference type="InterPro" id="IPR001828">
    <property type="entry name" value="ANF_lig-bd_rcpt"/>
</dbReference>
<dbReference type="Proteomes" id="UP000838412">
    <property type="component" value="Chromosome 15"/>
</dbReference>
<dbReference type="FunFam" id="3.40.190.10:FF:000671">
    <property type="entry name" value="Uncharacterized protein"/>
    <property type="match status" value="1"/>
</dbReference>
<evidence type="ECO:0000256" key="11">
    <source>
        <dbReference type="ARBA" id="ARBA00023257"/>
    </source>
</evidence>
<feature type="transmembrane region" description="Helical" evidence="18">
    <location>
        <begin position="631"/>
        <end position="653"/>
    </location>
</feature>
<feature type="site" description="Interaction with the cone snail toxin Con-ikot-ikot" evidence="16">
    <location>
        <position position="774"/>
    </location>
</feature>
<dbReference type="Gene3D" id="3.40.190.10">
    <property type="entry name" value="Periplasmic binding protein-like II"/>
    <property type="match status" value="2"/>
</dbReference>
<feature type="site" description="Interaction with the cone snail toxin Con-ikot-ikot" evidence="16">
    <location>
        <position position="687"/>
    </location>
</feature>
<keyword evidence="13" id="KW-0407">Ion channel</keyword>
<evidence type="ECO:0000256" key="8">
    <source>
        <dbReference type="ARBA" id="ARBA00023136"/>
    </source>
</evidence>
<evidence type="ECO:0000313" key="22">
    <source>
        <dbReference type="EMBL" id="CAH1246472.1"/>
    </source>
</evidence>
<evidence type="ECO:0000256" key="4">
    <source>
        <dbReference type="ARBA" id="ARBA00022692"/>
    </source>
</evidence>
<dbReference type="EMBL" id="OV696700">
    <property type="protein sequence ID" value="CAH1246472.1"/>
    <property type="molecule type" value="Genomic_DNA"/>
</dbReference>
<keyword evidence="4 18" id="KW-0812">Transmembrane</keyword>
<feature type="binding site" evidence="15">
    <location>
        <position position="681"/>
    </location>
    <ligand>
        <name>L-glutamate</name>
        <dbReference type="ChEBI" id="CHEBI:29985"/>
    </ligand>
</feature>
<evidence type="ECO:0000313" key="23">
    <source>
        <dbReference type="Proteomes" id="UP000838412"/>
    </source>
</evidence>
<dbReference type="AlphaFoldDB" id="A0A8K0ED14"/>
<evidence type="ECO:0000259" key="21">
    <source>
        <dbReference type="SMART" id="SM00918"/>
    </source>
</evidence>
<dbReference type="FunFam" id="1.10.287.70:FF:000143">
    <property type="entry name" value="Probable glutamate receptor"/>
    <property type="match status" value="1"/>
</dbReference>
<feature type="domain" description="Ionotropic glutamate receptor L-glutamate and glycine-binding" evidence="21">
    <location>
        <begin position="445"/>
        <end position="506"/>
    </location>
</feature>
<comment type="subcellular location">
    <subcellularLocation>
        <location evidence="1">Cell membrane</location>
        <topology evidence="1">Multi-pass membrane protein</topology>
    </subcellularLocation>
    <subcellularLocation>
        <location evidence="14">Postsynaptic cell membrane</location>
    </subcellularLocation>
</comment>
<accession>A0A8K0ED14</accession>
<dbReference type="InterPro" id="IPR001508">
    <property type="entry name" value="Iono_Glu_rcpt_met"/>
</dbReference>
<evidence type="ECO:0000256" key="2">
    <source>
        <dbReference type="ARBA" id="ARBA00022448"/>
    </source>
</evidence>
<feature type="chain" id="PRO_5035461602" evidence="19">
    <location>
        <begin position="26"/>
        <end position="906"/>
    </location>
</feature>
<feature type="disulfide bond" evidence="17">
    <location>
        <begin position="740"/>
        <end position="796"/>
    </location>
</feature>
<dbReference type="PRINTS" id="PR00177">
    <property type="entry name" value="NMDARECEPTOR"/>
</dbReference>
<feature type="domain" description="Ionotropic glutamate receptor C-terminal" evidence="20">
    <location>
        <begin position="435"/>
        <end position="791"/>
    </location>
</feature>
<name>A0A8K0ED14_BRALA</name>